<dbReference type="AlphaFoldDB" id="A0A396S9I5"/>
<feature type="region of interest" description="Disordered" evidence="2">
    <location>
        <begin position="356"/>
        <end position="376"/>
    </location>
</feature>
<feature type="signal peptide" evidence="3">
    <location>
        <begin position="1"/>
        <end position="18"/>
    </location>
</feature>
<proteinExistence type="predicted"/>
<evidence type="ECO:0000256" key="1">
    <source>
        <dbReference type="SAM" id="Coils"/>
    </source>
</evidence>
<accession>A0A396S9I5</accession>
<dbReference type="OrthoDB" id="8752886at2"/>
<dbReference type="RefSeq" id="WP_119701820.1">
    <property type="nucleotide sequence ID" value="NZ_QJSA01000014.1"/>
</dbReference>
<organism evidence="4 5">
    <name type="scientific">Pseudomonas jilinensis</name>
    <dbReference type="NCBI Taxonomy" id="2078689"/>
    <lineage>
        <taxon>Bacteria</taxon>
        <taxon>Pseudomonadati</taxon>
        <taxon>Pseudomonadota</taxon>
        <taxon>Gammaproteobacteria</taxon>
        <taxon>Pseudomonadales</taxon>
        <taxon>Pseudomonadaceae</taxon>
        <taxon>Pseudomonas</taxon>
    </lineage>
</organism>
<name>A0A396S9I5_9PSED</name>
<keyword evidence="1" id="KW-0175">Coiled coil</keyword>
<reference evidence="4 5" key="1">
    <citation type="submission" date="2018-06" db="EMBL/GenBank/DDBJ databases">
        <title>Pseudomonas jilinensis sp. nov., isolated from the production water of Jilin Oilfield in China.</title>
        <authorList>
            <person name="Wang J."/>
        </authorList>
    </citation>
    <scope>NUCLEOTIDE SEQUENCE [LARGE SCALE GENOMIC DNA]</scope>
    <source>
        <strain evidence="4 5">JS15-10A1</strain>
    </source>
</reference>
<feature type="chain" id="PRO_5017270283" evidence="3">
    <location>
        <begin position="19"/>
        <end position="439"/>
    </location>
</feature>
<evidence type="ECO:0000256" key="3">
    <source>
        <dbReference type="SAM" id="SignalP"/>
    </source>
</evidence>
<keyword evidence="3" id="KW-0732">Signal</keyword>
<gene>
    <name evidence="4" type="ORF">C2846_14830</name>
</gene>
<comment type="caution">
    <text evidence="4">The sequence shown here is derived from an EMBL/GenBank/DDBJ whole genome shotgun (WGS) entry which is preliminary data.</text>
</comment>
<evidence type="ECO:0000313" key="5">
    <source>
        <dbReference type="Proteomes" id="UP000265745"/>
    </source>
</evidence>
<feature type="coiled-coil region" evidence="1">
    <location>
        <begin position="131"/>
        <end position="165"/>
    </location>
</feature>
<evidence type="ECO:0000256" key="2">
    <source>
        <dbReference type="SAM" id="MobiDB-lite"/>
    </source>
</evidence>
<dbReference type="EMBL" id="QJSA01000014">
    <property type="protein sequence ID" value="RHW20105.1"/>
    <property type="molecule type" value="Genomic_DNA"/>
</dbReference>
<sequence length="439" mass="49922">MRYLIVPVLFGLTSVSWADAPDPALPADWQTQCFGRVQFSMPAHLAWYNQQAQSPAFYKGSQPTPAIWRGNYGRDPLHEDKVLVQIAVSRLATLDYWKRDTSYFKPSRGEAQERVIQKQLDEIKARKVALLSDQSEEADALYSQLREKERALEQAQQHIGKVSTDILWVSEAIENFKEQGRDTAQLEAKLAELLIEDAKFPTDDLFEQEYFVELNRPNALAISGPFDFSAKLWENGRIYTFQFGMQHNKPRSEQASLEPAALDFLARFRARAEHEIPTEPGVCIPFGFIADNGNEPFDFGYRWHPRSTPALLYRIDQPASSELMTHALMRFVPNPYPSRVRIDSFGPQDVAFGYQGGSLVGSQSQRRDPENPDWQPQQSYHLIAETGAHGAVPPVSFEMKVHDIDGEFPPFEQGEAEFKQILDTFRPLPGMVRESADQP</sequence>
<protein>
    <submittedName>
        <fullName evidence="4">Uncharacterized protein</fullName>
    </submittedName>
</protein>
<dbReference type="Proteomes" id="UP000265745">
    <property type="component" value="Unassembled WGS sequence"/>
</dbReference>
<keyword evidence="5" id="KW-1185">Reference proteome</keyword>
<evidence type="ECO:0000313" key="4">
    <source>
        <dbReference type="EMBL" id="RHW20105.1"/>
    </source>
</evidence>